<reference evidence="18" key="1">
    <citation type="submission" date="2022-11" db="EMBL/GenBank/DDBJ databases">
        <title>Minimal conservation of predation-associated metabolite biosynthetic gene clusters underscores biosynthetic potential of Myxococcota including descriptions for ten novel species: Archangium lansinium sp. nov., Myxococcus landrumus sp. nov., Nannocystis bai.</title>
        <authorList>
            <person name="Ahearne A."/>
            <person name="Stevens C."/>
            <person name="Dowd S."/>
        </authorList>
    </citation>
    <scope>NUCLEOTIDE SEQUENCE</scope>
    <source>
        <strain evidence="18">Fl3</strain>
    </source>
</reference>
<dbReference type="EMBL" id="CP114040">
    <property type="protein sequence ID" value="WAS92540.1"/>
    <property type="molecule type" value="Genomic_DNA"/>
</dbReference>
<dbReference type="SMART" id="SM00843">
    <property type="entry name" value="Ftsk_gamma"/>
    <property type="match status" value="1"/>
</dbReference>
<evidence type="ECO:0000256" key="7">
    <source>
        <dbReference type="ARBA" id="ARBA00022829"/>
    </source>
</evidence>
<protein>
    <submittedName>
        <fullName evidence="18">DNA translocase FtsK 4TM domain-containing protein</fullName>
    </submittedName>
</protein>
<evidence type="ECO:0000259" key="17">
    <source>
        <dbReference type="PROSITE" id="PS50901"/>
    </source>
</evidence>
<feature type="domain" description="FtsK" evidence="17">
    <location>
        <begin position="588"/>
        <end position="838"/>
    </location>
</feature>
<feature type="compositionally biased region" description="Low complexity" evidence="15">
    <location>
        <begin position="255"/>
        <end position="266"/>
    </location>
</feature>
<dbReference type="Gene3D" id="3.40.50.300">
    <property type="entry name" value="P-loop containing nucleotide triphosphate hydrolases"/>
    <property type="match status" value="1"/>
</dbReference>
<dbReference type="Gene3D" id="1.10.10.10">
    <property type="entry name" value="Winged helix-like DNA-binding domain superfamily/Winged helix DNA-binding domain"/>
    <property type="match status" value="1"/>
</dbReference>
<organism evidence="18 19">
    <name type="scientific">Nannocystis punicea</name>
    <dbReference type="NCBI Taxonomy" id="2995304"/>
    <lineage>
        <taxon>Bacteria</taxon>
        <taxon>Pseudomonadati</taxon>
        <taxon>Myxococcota</taxon>
        <taxon>Polyangia</taxon>
        <taxon>Nannocystales</taxon>
        <taxon>Nannocystaceae</taxon>
        <taxon>Nannocystis</taxon>
    </lineage>
</organism>
<feature type="transmembrane region" description="Helical" evidence="16">
    <location>
        <begin position="139"/>
        <end position="161"/>
    </location>
</feature>
<dbReference type="Pfam" id="PF01580">
    <property type="entry name" value="FtsK_SpoIIIE"/>
    <property type="match status" value="1"/>
</dbReference>
<feature type="transmembrane region" description="Helical" evidence="16">
    <location>
        <begin position="12"/>
        <end position="32"/>
    </location>
</feature>
<evidence type="ECO:0000256" key="3">
    <source>
        <dbReference type="ARBA" id="ARBA00022475"/>
    </source>
</evidence>
<feature type="compositionally biased region" description="Basic and acidic residues" evidence="15">
    <location>
        <begin position="291"/>
        <end position="319"/>
    </location>
</feature>
<evidence type="ECO:0000313" key="18">
    <source>
        <dbReference type="EMBL" id="WAS92540.1"/>
    </source>
</evidence>
<dbReference type="InterPro" id="IPR050206">
    <property type="entry name" value="FtsK/SpoIIIE/SftA"/>
</dbReference>
<feature type="compositionally biased region" description="Basic and acidic residues" evidence="15">
    <location>
        <begin position="339"/>
        <end position="350"/>
    </location>
</feature>
<keyword evidence="5 16" id="KW-0812">Transmembrane</keyword>
<proteinExistence type="inferred from homology"/>
<evidence type="ECO:0000256" key="11">
    <source>
        <dbReference type="ARBA" id="ARBA00023136"/>
    </source>
</evidence>
<dbReference type="PANTHER" id="PTHR22683:SF41">
    <property type="entry name" value="DNA TRANSLOCASE FTSK"/>
    <property type="match status" value="1"/>
</dbReference>
<dbReference type="PROSITE" id="PS50901">
    <property type="entry name" value="FTSK"/>
    <property type="match status" value="1"/>
</dbReference>
<feature type="compositionally biased region" description="Acidic residues" evidence="15">
    <location>
        <begin position="195"/>
        <end position="229"/>
    </location>
</feature>
<name>A0ABY7H082_9BACT</name>
<gene>
    <name evidence="18" type="ORF">O0S08_40690</name>
</gene>
<evidence type="ECO:0000256" key="10">
    <source>
        <dbReference type="ARBA" id="ARBA00023125"/>
    </source>
</evidence>
<dbReference type="SUPFAM" id="SSF52540">
    <property type="entry name" value="P-loop containing nucleoside triphosphate hydrolases"/>
    <property type="match status" value="1"/>
</dbReference>
<keyword evidence="8 13" id="KW-0067">ATP-binding</keyword>
<keyword evidence="11 16" id="KW-0472">Membrane</keyword>
<dbReference type="InterPro" id="IPR002543">
    <property type="entry name" value="FtsK_dom"/>
</dbReference>
<evidence type="ECO:0000256" key="8">
    <source>
        <dbReference type="ARBA" id="ARBA00022840"/>
    </source>
</evidence>
<keyword evidence="4" id="KW-0132">Cell division</keyword>
<feature type="coiled-coil region" evidence="14">
    <location>
        <begin position="693"/>
        <end position="720"/>
    </location>
</feature>
<evidence type="ECO:0000256" key="4">
    <source>
        <dbReference type="ARBA" id="ARBA00022618"/>
    </source>
</evidence>
<keyword evidence="10" id="KW-0238">DNA-binding</keyword>
<dbReference type="Proteomes" id="UP001164459">
    <property type="component" value="Chromosome"/>
</dbReference>
<keyword evidence="6 13" id="KW-0547">Nucleotide-binding</keyword>
<evidence type="ECO:0000256" key="1">
    <source>
        <dbReference type="ARBA" id="ARBA00004651"/>
    </source>
</evidence>
<accession>A0ABY7H082</accession>
<feature type="transmembrane region" description="Helical" evidence="16">
    <location>
        <begin position="52"/>
        <end position="76"/>
    </location>
</feature>
<dbReference type="InterPro" id="IPR036390">
    <property type="entry name" value="WH_DNA-bd_sf"/>
</dbReference>
<keyword evidence="19" id="KW-1185">Reference proteome</keyword>
<evidence type="ECO:0000256" key="9">
    <source>
        <dbReference type="ARBA" id="ARBA00022989"/>
    </source>
</evidence>
<comment type="similarity">
    <text evidence="2">Belongs to the FtsK/SpoIIIE/SftA family.</text>
</comment>
<dbReference type="InterPro" id="IPR025199">
    <property type="entry name" value="FtsK_4TM"/>
</dbReference>
<feature type="transmembrane region" description="Helical" evidence="16">
    <location>
        <begin position="88"/>
        <end position="106"/>
    </location>
</feature>
<evidence type="ECO:0000256" key="2">
    <source>
        <dbReference type="ARBA" id="ARBA00006474"/>
    </source>
</evidence>
<keyword evidence="9 16" id="KW-1133">Transmembrane helix</keyword>
<evidence type="ECO:0000256" key="12">
    <source>
        <dbReference type="ARBA" id="ARBA00023306"/>
    </source>
</evidence>
<feature type="region of interest" description="Disordered" evidence="15">
    <location>
        <begin position="191"/>
        <end position="356"/>
    </location>
</feature>
<feature type="binding site" evidence="13">
    <location>
        <begin position="605"/>
        <end position="612"/>
    </location>
    <ligand>
        <name>ATP</name>
        <dbReference type="ChEBI" id="CHEBI:30616"/>
    </ligand>
</feature>
<evidence type="ECO:0000256" key="5">
    <source>
        <dbReference type="ARBA" id="ARBA00022692"/>
    </source>
</evidence>
<dbReference type="InterPro" id="IPR027417">
    <property type="entry name" value="P-loop_NTPase"/>
</dbReference>
<dbReference type="InterPro" id="IPR018541">
    <property type="entry name" value="Ftsk_gamma"/>
</dbReference>
<dbReference type="SUPFAM" id="SSF46785">
    <property type="entry name" value="Winged helix' DNA-binding domain"/>
    <property type="match status" value="1"/>
</dbReference>
<evidence type="ECO:0000256" key="6">
    <source>
        <dbReference type="ARBA" id="ARBA00022741"/>
    </source>
</evidence>
<comment type="subcellular location">
    <subcellularLocation>
        <location evidence="1">Cell membrane</location>
        <topology evidence="1">Multi-pass membrane protein</topology>
    </subcellularLocation>
</comment>
<evidence type="ECO:0000313" key="19">
    <source>
        <dbReference type="Proteomes" id="UP001164459"/>
    </source>
</evidence>
<dbReference type="Pfam" id="PF17854">
    <property type="entry name" value="FtsK_alpha"/>
    <property type="match status" value="1"/>
</dbReference>
<keyword evidence="3" id="KW-1003">Cell membrane</keyword>
<keyword evidence="7" id="KW-0159">Chromosome partition</keyword>
<feature type="transmembrane region" description="Helical" evidence="16">
    <location>
        <begin position="112"/>
        <end position="132"/>
    </location>
</feature>
<evidence type="ECO:0000256" key="16">
    <source>
        <dbReference type="SAM" id="Phobius"/>
    </source>
</evidence>
<evidence type="ECO:0000256" key="15">
    <source>
        <dbReference type="SAM" id="MobiDB-lite"/>
    </source>
</evidence>
<sequence length="975" mass="104204">MRESSSGLPRPWGEFLGVVLLAIGVLMLGGLFSYQFGTGTLMGPVGRLVAGALYASLGMGSYLLVLGVLGLGVKALHGDAMELRSGEGLGFSLATVAGCVLLHVMFPTYRIYGFTAGGLAGEVLGEIGLGMFDRAGTYLIAGALLCVGLFASTPLSTAHLIGAVRMVGRGFVAVGQYLWGGLVGIGESLRGRAEDVEEEEEEEEEVDEEEEAEEEEAEEEEEEEEEVEEEPKPKRRRRNNKAKAAPAEVEEEEPAAPSVPAAAVADAPRKNRKVARRPEDMPEIVLTGGRPEAEAGKAEKAKADKSEADKAELAEDVAPRRRRKPAKVEPEVSTDLEETSGHVAEDRAEEAADIEVPVPAPAKVAVAAKAGKKAPPRPQELAAAVEVTTELDDEESAPPAIAARAPIAPAPAPAPARVPEQLPLAPAAAAAKPVERVPSIPGIVRLTSGPYNLPPSKLFEAADTPAVEVDKNFVLEQAERIEHALAQFKVNGKVTKIHPGPVITRYEFKPDPGVKLSRIESLENDLAMALEAIAIRILAPIPGKATVGFEVPNATRETVSIKEILESEAFEAARGGKLPMVLGKNITGKPVAIDLAKAPHLLVAGATGSGKSVGVNAMICSLLFACTPEDVRMIMIDPKMLELSIYKDIPHLLLPVITDAEQASMALRWAVDEMERRYAVLSDAQVRDIAGYNKKLPQLIDEWEAEKRALEEAAADASAAAREEGEDAIPAEFLGGVGFDEDGPVESMGGLPSGAKVGDKPEKMPYIVVIIDEFADLMMVASKEVETSVARIAAKARACGIHLILATQRPSVDVITGTIKNNFPSRIAFQVTSDIDSRTILDGKGAKQLLGMGDMLHMDRGGQPQRVHGCYVSEDEILKVVAFIRKQARPTYNLAITAKRDEEEEEAPSDRRADPLYDKAVQIVAETRKVSTSMIQRRLNIGYNRAAKIVEMMEAEGVIGPARGTAPREVFVQAA</sequence>
<keyword evidence="14" id="KW-0175">Coiled coil</keyword>
<evidence type="ECO:0000256" key="14">
    <source>
        <dbReference type="SAM" id="Coils"/>
    </source>
</evidence>
<dbReference type="RefSeq" id="WP_269034897.1">
    <property type="nucleotide sequence ID" value="NZ_CP114040.1"/>
</dbReference>
<dbReference type="InterPro" id="IPR036388">
    <property type="entry name" value="WH-like_DNA-bd_sf"/>
</dbReference>
<evidence type="ECO:0000256" key="13">
    <source>
        <dbReference type="PROSITE-ProRule" id="PRU00289"/>
    </source>
</evidence>
<dbReference type="PANTHER" id="PTHR22683">
    <property type="entry name" value="SPORULATION PROTEIN RELATED"/>
    <property type="match status" value="1"/>
</dbReference>
<keyword evidence="12" id="KW-0131">Cell cycle</keyword>
<dbReference type="InterPro" id="IPR041027">
    <property type="entry name" value="FtsK_alpha"/>
</dbReference>
<dbReference type="Pfam" id="PF13491">
    <property type="entry name" value="FtsK_4TM"/>
    <property type="match status" value="1"/>
</dbReference>
<dbReference type="Pfam" id="PF09397">
    <property type="entry name" value="FtsK_gamma"/>
    <property type="match status" value="1"/>
</dbReference>
<dbReference type="Gene3D" id="3.30.980.40">
    <property type="match status" value="1"/>
</dbReference>